<dbReference type="SUPFAM" id="SSF53649">
    <property type="entry name" value="Alkaline phosphatase-like"/>
    <property type="match status" value="1"/>
</dbReference>
<keyword evidence="2" id="KW-0479">Metal-binding</keyword>
<protein>
    <submittedName>
        <fullName evidence="4">Alkaline phosphatase family protein</fullName>
    </submittedName>
</protein>
<dbReference type="EMBL" id="BAABFN010000002">
    <property type="protein sequence ID" value="GAA4305456.1"/>
    <property type="molecule type" value="Genomic_DNA"/>
</dbReference>
<keyword evidence="1" id="KW-0597">Phosphoprotein</keyword>
<dbReference type="Pfam" id="PF01663">
    <property type="entry name" value="Phosphodiest"/>
    <property type="match status" value="1"/>
</dbReference>
<evidence type="ECO:0000256" key="2">
    <source>
        <dbReference type="ARBA" id="ARBA00022723"/>
    </source>
</evidence>
<dbReference type="PANTHER" id="PTHR10151">
    <property type="entry name" value="ECTONUCLEOTIDE PYROPHOSPHATASE/PHOSPHODIESTERASE"/>
    <property type="match status" value="1"/>
</dbReference>
<keyword evidence="3" id="KW-0732">Signal</keyword>
<proteinExistence type="predicted"/>
<dbReference type="NCBIfam" id="NF042991">
    <property type="entry name" value="alk_phos_PafA"/>
    <property type="match status" value="1"/>
</dbReference>
<organism evidence="4 5">
    <name type="scientific">Compostibacter hankyongensis</name>
    <dbReference type="NCBI Taxonomy" id="1007089"/>
    <lineage>
        <taxon>Bacteria</taxon>
        <taxon>Pseudomonadati</taxon>
        <taxon>Bacteroidota</taxon>
        <taxon>Chitinophagia</taxon>
        <taxon>Chitinophagales</taxon>
        <taxon>Chitinophagaceae</taxon>
        <taxon>Compostibacter</taxon>
    </lineage>
</organism>
<evidence type="ECO:0000313" key="4">
    <source>
        <dbReference type="EMBL" id="GAA4305456.1"/>
    </source>
</evidence>
<name>A0ABP8FJT8_9BACT</name>
<dbReference type="PIRSF" id="PIRSF031924">
    <property type="entry name" value="Pi-irrepressible_AP"/>
    <property type="match status" value="1"/>
</dbReference>
<dbReference type="Gene3D" id="3.40.720.10">
    <property type="entry name" value="Alkaline Phosphatase, subunit A"/>
    <property type="match status" value="1"/>
</dbReference>
<gene>
    <name evidence="4" type="ORF">GCM10023143_10730</name>
</gene>
<sequence length="581" mass="64276">MIMLLNKPVSMLVIRLRFILFSGAVFLCLTARAQQHATAGQQRVPLRSQQGLSRPKLVVGIVVDQMRWDYLYRYYGKYGEGGFKRLLTEGFRCQNTFINYLPSATAVGHSTIFTGSVPAIDGIAGNEWIDQRTGRKWYCTEDTTVQTVGSDSKEGKMSPRNLLVSTVTDELRLATNFRSRVVGVSLKDRAAILPAGHTANAAFWFDNTSGSFISSTYYMQSLPAWVKAFNARNLPAQLTAGGWHTLYPLAEYTESTQDSVAWEGHLGGKAAPVFPYDIAGKYRHNHGIIRSTPFGNTLTLDFARAAVDGYRLGQEGATDFLTINCASTDYAGHMFGPNSIEVEDVYLRLDKDLSAFFRFLDEKIGKGNYLVFLTADHGGAHAEGFMKAHHMPTGFWDEDLTADLNTLLEKRYGVKELVRKDGNIGASYQINYDRGKIAAHHLDFEQIKKSTVAFLRGQPGILYAEDMMHIGDAPVPAVLKEAMINGYHAARSGPVQVIPATGWLAAYSRTGTTHGGWNPYDTHIPLIFMGWGISPGYTHRTLHMTDIAPTLAALLHIQLPSGCIGRPILQIADHFQPSVNR</sequence>
<keyword evidence="5" id="KW-1185">Reference proteome</keyword>
<accession>A0ABP8FJT8</accession>
<reference evidence="5" key="1">
    <citation type="journal article" date="2019" name="Int. J. Syst. Evol. Microbiol.">
        <title>The Global Catalogue of Microorganisms (GCM) 10K type strain sequencing project: providing services to taxonomists for standard genome sequencing and annotation.</title>
        <authorList>
            <consortium name="The Broad Institute Genomics Platform"/>
            <consortium name="The Broad Institute Genome Sequencing Center for Infectious Disease"/>
            <person name="Wu L."/>
            <person name="Ma J."/>
        </authorList>
    </citation>
    <scope>NUCLEOTIDE SEQUENCE [LARGE SCALE GENOMIC DNA]</scope>
    <source>
        <strain evidence="5">JCM 17664</strain>
    </source>
</reference>
<dbReference type="CDD" id="cd16016">
    <property type="entry name" value="AP-SPAP"/>
    <property type="match status" value="1"/>
</dbReference>
<evidence type="ECO:0000313" key="5">
    <source>
        <dbReference type="Proteomes" id="UP001501207"/>
    </source>
</evidence>
<dbReference type="Gene3D" id="3.30.1360.150">
    <property type="match status" value="1"/>
</dbReference>
<dbReference type="Proteomes" id="UP001501207">
    <property type="component" value="Unassembled WGS sequence"/>
</dbReference>
<comment type="caution">
    <text evidence="4">The sequence shown here is derived from an EMBL/GenBank/DDBJ whole genome shotgun (WGS) entry which is preliminary data.</text>
</comment>
<dbReference type="InterPro" id="IPR002591">
    <property type="entry name" value="Phosphodiest/P_Trfase"/>
</dbReference>
<dbReference type="InterPro" id="IPR026263">
    <property type="entry name" value="Alkaline_phosphatase_prok"/>
</dbReference>
<dbReference type="InterPro" id="IPR017850">
    <property type="entry name" value="Alkaline_phosphatase_core_sf"/>
</dbReference>
<evidence type="ECO:0000256" key="3">
    <source>
        <dbReference type="ARBA" id="ARBA00022729"/>
    </source>
</evidence>
<evidence type="ECO:0000256" key="1">
    <source>
        <dbReference type="ARBA" id="ARBA00022553"/>
    </source>
</evidence>
<dbReference type="PANTHER" id="PTHR10151:SF120">
    <property type="entry name" value="BIS(5'-ADENOSYL)-TRIPHOSPHATASE"/>
    <property type="match status" value="1"/>
</dbReference>